<sequence>MEAYLMAQGTWHVIVTTQPGDATRPAWDADNYKAMGVIRLRCTPQIAAKIKGSLLAATMWETLETEYGKPGISAIFSEFKAALAVEIPNNAHPAAAIDEIAMHFSRIAEYSADAKIPDFVHAMLVVSKAPSRYHCLQQIVSQSSISDIKLEAVKPMFVNAWEQPDKKGKSAANKLSAVKCKRDDPKFQQQQQPSGSAKQNKGKFRQCGKRAGRGCYQRADQGGHDHDHSHVASMADMQTTKVSTPSTQDVRKPFYQEKPKKLSGTYQKFQKAMTLAKELDVTPSFERLRALEDVCDAMGPVASSSKDLDTVLFDDNDDRVFKRPRNDLELRIDWAEDVEMSCDEGAVSFDEEDVDDDIAEAAGIYDSISSSY</sequence>
<dbReference type="Proteomes" id="UP000814140">
    <property type="component" value="Unassembled WGS sequence"/>
</dbReference>
<dbReference type="EMBL" id="MU277195">
    <property type="protein sequence ID" value="KAI0065647.1"/>
    <property type="molecule type" value="Genomic_DNA"/>
</dbReference>
<evidence type="ECO:0000313" key="1">
    <source>
        <dbReference type="EMBL" id="KAI0065647.1"/>
    </source>
</evidence>
<evidence type="ECO:0000313" key="2">
    <source>
        <dbReference type="Proteomes" id="UP000814140"/>
    </source>
</evidence>
<name>A0ACB8TAT6_9AGAM</name>
<organism evidence="1 2">
    <name type="scientific">Artomyces pyxidatus</name>
    <dbReference type="NCBI Taxonomy" id="48021"/>
    <lineage>
        <taxon>Eukaryota</taxon>
        <taxon>Fungi</taxon>
        <taxon>Dikarya</taxon>
        <taxon>Basidiomycota</taxon>
        <taxon>Agaricomycotina</taxon>
        <taxon>Agaricomycetes</taxon>
        <taxon>Russulales</taxon>
        <taxon>Auriscalpiaceae</taxon>
        <taxon>Artomyces</taxon>
    </lineage>
</organism>
<protein>
    <submittedName>
        <fullName evidence="1">Uncharacterized protein</fullName>
    </submittedName>
</protein>
<reference evidence="1" key="2">
    <citation type="journal article" date="2022" name="New Phytol.">
        <title>Evolutionary transition to the ectomycorrhizal habit in the genomes of a hyperdiverse lineage of mushroom-forming fungi.</title>
        <authorList>
            <person name="Looney B."/>
            <person name="Miyauchi S."/>
            <person name="Morin E."/>
            <person name="Drula E."/>
            <person name="Courty P.E."/>
            <person name="Kohler A."/>
            <person name="Kuo A."/>
            <person name="LaButti K."/>
            <person name="Pangilinan J."/>
            <person name="Lipzen A."/>
            <person name="Riley R."/>
            <person name="Andreopoulos W."/>
            <person name="He G."/>
            <person name="Johnson J."/>
            <person name="Nolan M."/>
            <person name="Tritt A."/>
            <person name="Barry K.W."/>
            <person name="Grigoriev I.V."/>
            <person name="Nagy L.G."/>
            <person name="Hibbett D."/>
            <person name="Henrissat B."/>
            <person name="Matheny P.B."/>
            <person name="Labbe J."/>
            <person name="Martin F.M."/>
        </authorList>
    </citation>
    <scope>NUCLEOTIDE SEQUENCE</scope>
    <source>
        <strain evidence="1">HHB10654</strain>
    </source>
</reference>
<keyword evidence="2" id="KW-1185">Reference proteome</keyword>
<gene>
    <name evidence="1" type="ORF">BV25DRAFT_1898195</name>
</gene>
<comment type="caution">
    <text evidence="1">The sequence shown here is derived from an EMBL/GenBank/DDBJ whole genome shotgun (WGS) entry which is preliminary data.</text>
</comment>
<reference evidence="1" key="1">
    <citation type="submission" date="2021-03" db="EMBL/GenBank/DDBJ databases">
        <authorList>
            <consortium name="DOE Joint Genome Institute"/>
            <person name="Ahrendt S."/>
            <person name="Looney B.P."/>
            <person name="Miyauchi S."/>
            <person name="Morin E."/>
            <person name="Drula E."/>
            <person name="Courty P.E."/>
            <person name="Chicoki N."/>
            <person name="Fauchery L."/>
            <person name="Kohler A."/>
            <person name="Kuo A."/>
            <person name="Labutti K."/>
            <person name="Pangilinan J."/>
            <person name="Lipzen A."/>
            <person name="Riley R."/>
            <person name="Andreopoulos W."/>
            <person name="He G."/>
            <person name="Johnson J."/>
            <person name="Barry K.W."/>
            <person name="Grigoriev I.V."/>
            <person name="Nagy L."/>
            <person name="Hibbett D."/>
            <person name="Henrissat B."/>
            <person name="Matheny P.B."/>
            <person name="Labbe J."/>
            <person name="Martin F."/>
        </authorList>
    </citation>
    <scope>NUCLEOTIDE SEQUENCE</scope>
    <source>
        <strain evidence="1">HHB10654</strain>
    </source>
</reference>
<proteinExistence type="predicted"/>
<accession>A0ACB8TAT6</accession>